<dbReference type="InterPro" id="IPR007627">
    <property type="entry name" value="RNA_pol_sigma70_r2"/>
</dbReference>
<evidence type="ECO:0000256" key="3">
    <source>
        <dbReference type="ARBA" id="ARBA00023082"/>
    </source>
</evidence>
<comment type="caution">
    <text evidence="7">The sequence shown here is derived from an EMBL/GenBank/DDBJ whole genome shotgun (WGS) entry which is preliminary data.</text>
</comment>
<dbReference type="PANTHER" id="PTHR43133:SF51">
    <property type="entry name" value="RNA POLYMERASE SIGMA FACTOR"/>
    <property type="match status" value="1"/>
</dbReference>
<dbReference type="AlphaFoldDB" id="A0AAE3IV56"/>
<dbReference type="RefSeq" id="WP_263074356.1">
    <property type="nucleotide sequence ID" value="NZ_JAOUSF010000006.1"/>
</dbReference>
<dbReference type="Proteomes" id="UP001209318">
    <property type="component" value="Unassembled WGS sequence"/>
</dbReference>
<dbReference type="Gene3D" id="1.10.1740.10">
    <property type="match status" value="1"/>
</dbReference>
<reference evidence="7" key="1">
    <citation type="submission" date="2022-10" db="EMBL/GenBank/DDBJ databases">
        <title>Description of Fervidibacillus gen. nov. in the family Fervidibacillaceae fam. nov. with two species, Fervidibacillus albus sp. nov., and Fervidibacillus halotolerans sp. nov., isolated from tidal flat sediments.</title>
        <authorList>
            <person name="Kwon K.K."/>
            <person name="Yang S.-H."/>
        </authorList>
    </citation>
    <scope>NUCLEOTIDE SEQUENCE</scope>
    <source>
        <strain evidence="7">JCM 19140</strain>
    </source>
</reference>
<dbReference type="InterPro" id="IPR013325">
    <property type="entry name" value="RNA_pol_sigma_r2"/>
</dbReference>
<name>A0AAE3IV56_9BACI</name>
<accession>A0AAE3IV56</accession>
<dbReference type="SUPFAM" id="SSF88659">
    <property type="entry name" value="Sigma3 and sigma4 domains of RNA polymerase sigma factors"/>
    <property type="match status" value="1"/>
</dbReference>
<evidence type="ECO:0000256" key="4">
    <source>
        <dbReference type="ARBA" id="ARBA00023163"/>
    </source>
</evidence>
<organism evidence="7 8">
    <name type="scientific">Perspicuibacillus lycopersici</name>
    <dbReference type="NCBI Taxonomy" id="1325689"/>
    <lineage>
        <taxon>Bacteria</taxon>
        <taxon>Bacillati</taxon>
        <taxon>Bacillota</taxon>
        <taxon>Bacilli</taxon>
        <taxon>Bacillales</taxon>
        <taxon>Bacillaceae</taxon>
        <taxon>Perspicuibacillus</taxon>
    </lineage>
</organism>
<dbReference type="GO" id="GO:0016987">
    <property type="term" value="F:sigma factor activity"/>
    <property type="evidence" value="ECO:0007669"/>
    <property type="project" value="UniProtKB-KW"/>
</dbReference>
<dbReference type="GO" id="GO:0006352">
    <property type="term" value="P:DNA-templated transcription initiation"/>
    <property type="evidence" value="ECO:0007669"/>
    <property type="project" value="InterPro"/>
</dbReference>
<dbReference type="NCBIfam" id="TIGR02937">
    <property type="entry name" value="sigma70-ECF"/>
    <property type="match status" value="1"/>
</dbReference>
<evidence type="ECO:0000313" key="8">
    <source>
        <dbReference type="Proteomes" id="UP001209318"/>
    </source>
</evidence>
<dbReference type="Gene3D" id="1.10.10.10">
    <property type="entry name" value="Winged helix-like DNA-binding domain superfamily/Winged helix DNA-binding domain"/>
    <property type="match status" value="1"/>
</dbReference>
<sequence>MDMVEQLLKEAQKGDQEAFFQLLTVHKEQLYRVAYAYLKNEADSLEAIQEVTYRAYKNIKKVKEPKYFSTWLTRIMMNYCNDEWKRRKRLSGKEPTELLLAHVKENDARLSIEAAIQTLDPKLQEVIVLKYFQDMTIEQIAYVLKRPSGTVKTWLNKALRMLRKQLEEGGEFHG</sequence>
<feature type="domain" description="RNA polymerase sigma factor 70 region 4 type 2" evidence="6">
    <location>
        <begin position="110"/>
        <end position="162"/>
    </location>
</feature>
<dbReference type="SUPFAM" id="SSF88946">
    <property type="entry name" value="Sigma2 domain of RNA polymerase sigma factors"/>
    <property type="match status" value="1"/>
</dbReference>
<evidence type="ECO:0000259" key="5">
    <source>
        <dbReference type="Pfam" id="PF04542"/>
    </source>
</evidence>
<feature type="domain" description="RNA polymerase sigma-70 region 2" evidence="5">
    <location>
        <begin position="25"/>
        <end position="89"/>
    </location>
</feature>
<evidence type="ECO:0000313" key="7">
    <source>
        <dbReference type="EMBL" id="MCU9615037.1"/>
    </source>
</evidence>
<keyword evidence="3" id="KW-0731">Sigma factor</keyword>
<dbReference type="InterPro" id="IPR013249">
    <property type="entry name" value="RNA_pol_sigma70_r4_t2"/>
</dbReference>
<comment type="similarity">
    <text evidence="1">Belongs to the sigma-70 factor family. ECF subfamily.</text>
</comment>
<dbReference type="Pfam" id="PF08281">
    <property type="entry name" value="Sigma70_r4_2"/>
    <property type="match status" value="1"/>
</dbReference>
<dbReference type="CDD" id="cd06171">
    <property type="entry name" value="Sigma70_r4"/>
    <property type="match status" value="1"/>
</dbReference>
<evidence type="ECO:0000256" key="2">
    <source>
        <dbReference type="ARBA" id="ARBA00023015"/>
    </source>
</evidence>
<dbReference type="Pfam" id="PF04542">
    <property type="entry name" value="Sigma70_r2"/>
    <property type="match status" value="1"/>
</dbReference>
<dbReference type="PANTHER" id="PTHR43133">
    <property type="entry name" value="RNA POLYMERASE ECF-TYPE SIGMA FACTO"/>
    <property type="match status" value="1"/>
</dbReference>
<dbReference type="GO" id="GO:0003677">
    <property type="term" value="F:DNA binding"/>
    <property type="evidence" value="ECO:0007669"/>
    <property type="project" value="InterPro"/>
</dbReference>
<keyword evidence="4" id="KW-0804">Transcription</keyword>
<protein>
    <submittedName>
        <fullName evidence="7">Sigma-70 family RNA polymerase sigma factor</fullName>
    </submittedName>
</protein>
<proteinExistence type="inferred from homology"/>
<dbReference type="InterPro" id="IPR036388">
    <property type="entry name" value="WH-like_DNA-bd_sf"/>
</dbReference>
<dbReference type="InterPro" id="IPR013324">
    <property type="entry name" value="RNA_pol_sigma_r3/r4-like"/>
</dbReference>
<gene>
    <name evidence="7" type="ORF">OEV98_15995</name>
</gene>
<dbReference type="EMBL" id="JAOUSF010000006">
    <property type="protein sequence ID" value="MCU9615037.1"/>
    <property type="molecule type" value="Genomic_DNA"/>
</dbReference>
<keyword evidence="2" id="KW-0805">Transcription regulation</keyword>
<evidence type="ECO:0000259" key="6">
    <source>
        <dbReference type="Pfam" id="PF08281"/>
    </source>
</evidence>
<keyword evidence="8" id="KW-1185">Reference proteome</keyword>
<evidence type="ECO:0000256" key="1">
    <source>
        <dbReference type="ARBA" id="ARBA00010641"/>
    </source>
</evidence>
<dbReference type="InterPro" id="IPR014284">
    <property type="entry name" value="RNA_pol_sigma-70_dom"/>
</dbReference>
<dbReference type="InterPro" id="IPR039425">
    <property type="entry name" value="RNA_pol_sigma-70-like"/>
</dbReference>